<dbReference type="Proteomes" id="UP001274896">
    <property type="component" value="Unassembled WGS sequence"/>
</dbReference>
<evidence type="ECO:0000313" key="8">
    <source>
        <dbReference type="EMBL" id="KAK3536126.1"/>
    </source>
</evidence>
<evidence type="ECO:0000313" key="9">
    <source>
        <dbReference type="Proteomes" id="UP001274896"/>
    </source>
</evidence>
<dbReference type="GO" id="GO:0006909">
    <property type="term" value="P:phagocytosis"/>
    <property type="evidence" value="ECO:0007669"/>
    <property type="project" value="UniProtKB-KW"/>
</dbReference>
<dbReference type="Pfam" id="PF04727">
    <property type="entry name" value="ELMO_CED12"/>
    <property type="match status" value="1"/>
</dbReference>
<dbReference type="Pfam" id="PF16457">
    <property type="entry name" value="PH_12"/>
    <property type="match status" value="1"/>
</dbReference>
<evidence type="ECO:0000256" key="3">
    <source>
        <dbReference type="ARBA" id="ARBA00023036"/>
    </source>
</evidence>
<feature type="region of interest" description="Disordered" evidence="5">
    <location>
        <begin position="247"/>
        <end position="270"/>
    </location>
</feature>
<dbReference type="GO" id="GO:0017124">
    <property type="term" value="F:SH3 domain binding"/>
    <property type="evidence" value="ECO:0007669"/>
    <property type="project" value="UniProtKB-KW"/>
</dbReference>
<dbReference type="SUPFAM" id="SSF50729">
    <property type="entry name" value="PH domain-like"/>
    <property type="match status" value="1"/>
</dbReference>
<dbReference type="Gene3D" id="1.25.10.10">
    <property type="entry name" value="Leucine-rich Repeat Variant"/>
    <property type="match status" value="1"/>
</dbReference>
<feature type="domain" description="ELMO" evidence="7">
    <location>
        <begin position="652"/>
        <end position="822"/>
    </location>
</feature>
<dbReference type="GO" id="GO:0007015">
    <property type="term" value="P:actin filament organization"/>
    <property type="evidence" value="ECO:0007669"/>
    <property type="project" value="TreeGrafter"/>
</dbReference>
<keyword evidence="1" id="KW-0053">Apoptosis</keyword>
<evidence type="ECO:0000256" key="4">
    <source>
        <dbReference type="ARBA" id="ARBA00024863"/>
    </source>
</evidence>
<dbReference type="EMBL" id="JAUCMX010000009">
    <property type="protein sequence ID" value="KAK3536126.1"/>
    <property type="molecule type" value="Genomic_DNA"/>
</dbReference>
<keyword evidence="3" id="KW-0729">SH3-binding</keyword>
<name>A0AAE0QZ82_9TELE</name>
<comment type="caution">
    <text evidence="8">The sequence shown here is derived from an EMBL/GenBank/DDBJ whole genome shotgun (WGS) entry which is preliminary data.</text>
</comment>
<dbReference type="GO" id="GO:0006915">
    <property type="term" value="P:apoptotic process"/>
    <property type="evidence" value="ECO:0007669"/>
    <property type="project" value="UniProtKB-KW"/>
</dbReference>
<feature type="domain" description="PH" evidence="6">
    <location>
        <begin position="884"/>
        <end position="1003"/>
    </location>
</feature>
<evidence type="ECO:0000256" key="5">
    <source>
        <dbReference type="SAM" id="MobiDB-lite"/>
    </source>
</evidence>
<dbReference type="InterPro" id="IPR011993">
    <property type="entry name" value="PH-like_dom_sf"/>
</dbReference>
<dbReference type="PROSITE" id="PS50003">
    <property type="entry name" value="PH_DOMAIN"/>
    <property type="match status" value="1"/>
</dbReference>
<dbReference type="CDD" id="cd13359">
    <property type="entry name" value="PH_ELMO1_CED-12"/>
    <property type="match status" value="1"/>
</dbReference>
<evidence type="ECO:0000256" key="1">
    <source>
        <dbReference type="ARBA" id="ARBA00022703"/>
    </source>
</evidence>
<dbReference type="InterPro" id="IPR016024">
    <property type="entry name" value="ARM-type_fold"/>
</dbReference>
<protein>
    <recommendedName>
        <fullName evidence="10">Engulfment and cell motility protein 3</fullName>
    </recommendedName>
</protein>
<reference evidence="8" key="1">
    <citation type="submission" date="2023-06" db="EMBL/GenBank/DDBJ databases">
        <title>Male Hemibagrus guttatus genome.</title>
        <authorList>
            <person name="Bian C."/>
        </authorList>
    </citation>
    <scope>NUCLEOTIDE SEQUENCE</scope>
    <source>
        <strain evidence="8">Male_cb2023</strain>
        <tissue evidence="8">Muscle</tissue>
    </source>
</reference>
<organism evidence="8 9">
    <name type="scientific">Hemibagrus guttatus</name>
    <dbReference type="NCBI Taxonomy" id="175788"/>
    <lineage>
        <taxon>Eukaryota</taxon>
        <taxon>Metazoa</taxon>
        <taxon>Chordata</taxon>
        <taxon>Craniata</taxon>
        <taxon>Vertebrata</taxon>
        <taxon>Euteleostomi</taxon>
        <taxon>Actinopterygii</taxon>
        <taxon>Neopterygii</taxon>
        <taxon>Teleostei</taxon>
        <taxon>Ostariophysi</taxon>
        <taxon>Siluriformes</taxon>
        <taxon>Bagridae</taxon>
        <taxon>Hemibagrus</taxon>
    </lineage>
</organism>
<evidence type="ECO:0000259" key="7">
    <source>
        <dbReference type="PROSITE" id="PS51335"/>
    </source>
</evidence>
<dbReference type="Gene3D" id="2.30.29.30">
    <property type="entry name" value="Pleckstrin-homology domain (PH domain)/Phosphotyrosine-binding domain (PTB)"/>
    <property type="match status" value="1"/>
</dbReference>
<evidence type="ECO:0000256" key="2">
    <source>
        <dbReference type="ARBA" id="ARBA00022907"/>
    </source>
</evidence>
<dbReference type="InterPro" id="IPR006816">
    <property type="entry name" value="ELMO_dom"/>
</dbReference>
<dbReference type="InterPro" id="IPR001849">
    <property type="entry name" value="PH_domain"/>
</dbReference>
<sequence>MPQQKDIVKIAIQMPGAYPQLIQLDQKKPLTAVIKEVCDKWNLPGPENYALQYADGAHTYITESNRLDIKNGSILRLTKAPGRCADDLFKGVQSSDPDVRCESLKQLAVISTDITFAQEFINRDGHSLLVHIVEDANEAPLIMTHTLTAFMELMDHGIVSWENLSSVFIKKIAGFVNAKVMDTSIQQVSLDILESMVLSSISLFHQIREEITLDRLISHLQVLDISLGPALRGRVIPVFLSDRGRTRPNRPRSFPLRPRVRPAAEGPRSCRCTRPDREIRDLLSEPTEIRKQTVSFYSKLYSSEWSGAQVVKDSFLVGLPKLSERAARELDRELSLEELHEALQRMENGRASGIDGLPAEFYKAFWAVIGQDVLDVLRDSILRDPPPNLLASIQAQLVDFFWDGLHWIPQSVLHLPKEEGGQGLVQLSSRAAAFRLQFIQRLLTGPRDLVWRAAASGLLHTVKGLGLDRALFLMDTKMLDISGLPMFYRGLFKIWNVFKKQNKGCRSVHWLLEEPLVYGGRLDISGVTVPALSRTLVLLGHCDAPGARERRGVRLVKGRGPGSASNQQLQTKAMALLMALLLTAGDADRQVIQYLFAFLEKKNLRQYIHKNIIHSSGPIGDEMAHYLYVLQSVCLNHLDTRMRTPLDSFSQEQRESLHSLRQTVFETESDGSLSNERRRSLCAKEFKKLGFSNNSNPGQDLSRTPPGLLALDTMTYFASRYPDAYSRFVLENSSREDKHECPFARSSIQLTLLLCDILRIGEPPSETGSNYHPIFFAQDRLLEELFCICIQLLNKTWKEMRATQEDFDKVMQVVREQITRTLSSKPTSLELFKNKVNALNYSEILKLRQTERLHQEETLAPPVLELKERLKPELLELIRQQRLNRLCHGTLFRKISSRRRQDKLWYCRLSPNHKVLHYGDVEEETETPSIESLQEKIPVVDIKALLTGKDCPHMKDNKGKQTKELLDLAFSITYDAEEYSLNFVASSRTDYCLWTDGLSVLLGKEMSSESMRSELEILLSMEIKLRLLDLENVPIPDSAPPIPKPPSNFNFCYDFSQAEH</sequence>
<evidence type="ECO:0000259" key="6">
    <source>
        <dbReference type="PROSITE" id="PS50003"/>
    </source>
</evidence>
<dbReference type="FunFam" id="2.30.29.30:FF:000053">
    <property type="entry name" value="Engulfment and cell motility protein 1"/>
    <property type="match status" value="1"/>
</dbReference>
<dbReference type="PROSITE" id="PS51335">
    <property type="entry name" value="ELMO"/>
    <property type="match status" value="1"/>
</dbReference>
<evidence type="ECO:0008006" key="10">
    <source>
        <dbReference type="Google" id="ProtNLM"/>
    </source>
</evidence>
<keyword evidence="2" id="KW-0581">Phagocytosis</keyword>
<gene>
    <name evidence="8" type="ORF">QTP70_031024</name>
</gene>
<keyword evidence="9" id="KW-1185">Reference proteome</keyword>
<dbReference type="AlphaFoldDB" id="A0AAE0QZ82"/>
<dbReference type="Pfam" id="PF11841">
    <property type="entry name" value="ELMO_ARM"/>
    <property type="match status" value="2"/>
</dbReference>
<dbReference type="SUPFAM" id="SSF48371">
    <property type="entry name" value="ARM repeat"/>
    <property type="match status" value="1"/>
</dbReference>
<dbReference type="PANTHER" id="PTHR12771:SF16">
    <property type="entry name" value="ENGULFMENT AND CELL MOTILITY PROTEIN 3"/>
    <property type="match status" value="1"/>
</dbReference>
<dbReference type="Gene3D" id="6.10.250.810">
    <property type="match status" value="1"/>
</dbReference>
<accession>A0AAE0QZ82</accession>
<comment type="function">
    <text evidence="4">Involved in cytoskeletal rearrangements required for phagocytosis of apoptotic cells and cell motility. Acts in association with DOCK1 and CRK. Was initially proposed to be required in complex with DOCK1 to activate Rac Rho small GTPases. May enhance the guanine nucleotide exchange factor (GEF) activity of DOCK1.</text>
</comment>
<dbReference type="GO" id="GO:0048870">
    <property type="term" value="P:cell motility"/>
    <property type="evidence" value="ECO:0007669"/>
    <property type="project" value="TreeGrafter"/>
</dbReference>
<dbReference type="InterPro" id="IPR024574">
    <property type="entry name" value="ELMO_ARM"/>
</dbReference>
<proteinExistence type="predicted"/>
<dbReference type="InterPro" id="IPR011989">
    <property type="entry name" value="ARM-like"/>
</dbReference>
<dbReference type="PANTHER" id="PTHR12771">
    <property type="entry name" value="ENGULFMENT AND CELL MOTILITY"/>
    <property type="match status" value="1"/>
</dbReference>
<dbReference type="InterPro" id="IPR050868">
    <property type="entry name" value="ELMO_domain-containing"/>
</dbReference>